<keyword evidence="9" id="KW-0333">Golgi apparatus</keyword>
<proteinExistence type="inferred from homology"/>
<dbReference type="GO" id="GO:0005794">
    <property type="term" value="C:Golgi apparatus"/>
    <property type="evidence" value="ECO:0007669"/>
    <property type="project" value="UniProtKB-SubCell"/>
</dbReference>
<name>A0A9P0H5V8_NEZVI</name>
<dbReference type="OrthoDB" id="17346at2759"/>
<dbReference type="AlphaFoldDB" id="A0A9P0H5V8"/>
<dbReference type="EMBL" id="OV725079">
    <property type="protein sequence ID" value="CAH1396030.1"/>
    <property type="molecule type" value="Genomic_DNA"/>
</dbReference>
<evidence type="ECO:0000256" key="8">
    <source>
        <dbReference type="ARBA" id="ARBA00022824"/>
    </source>
</evidence>
<accession>A0A9P0H5V8</accession>
<dbReference type="InterPro" id="IPR045700">
    <property type="entry name" value="Rab3GAP1"/>
</dbReference>
<evidence type="ECO:0000313" key="12">
    <source>
        <dbReference type="EMBL" id="CAH1396030.1"/>
    </source>
</evidence>
<evidence type="ECO:0000259" key="10">
    <source>
        <dbReference type="Pfam" id="PF13890"/>
    </source>
</evidence>
<dbReference type="Pfam" id="PF13890">
    <property type="entry name" value="Rab3-GTPase_cat"/>
    <property type="match status" value="1"/>
</dbReference>
<keyword evidence="7" id="KW-0963">Cytoplasm</keyword>
<sequence>MAAEGNEEAEEYDLYHVDFTTASEWEVFIARIEEVLQQWKLHQNRFCNPKEKLCNVSWNTLTENICFADYEFVITRYFVKNLEEENISEEEKKKQVPSTLITLMDIMNSENDFIPIIYDGDESSPHVLVRWYGLRDFVILTPLKGHLTSESKLKLLLSSFSMAANNISCQVPLFVRFLEPWQKFYVGIYEGQEVRTDFEMVHLKKIPSQCRHLTGLLSLFKSKIGESDFSEPIMVAARFAYCLHDWTNFAWTQDPPDIELFSGDIGWTELGSFPFGSVCEPINSITLYTCWPEVLETMAVDNELYSDFDPLSAPVWSLSITKTDNPVCLLTDYVTEFLLYCTSNKTIEDLLGDFAAKDANDVLQPFSLLTESRIPTITTLLSQYASKKKSVEGPINQKLLMPILFFLFPDVEENSKYPYSEEKDADKTSAQRMKTCPRDSLIWRLALVMAHSLHMFGGAKAAAHIWHEFSQEIRFRWNSNNMIPGIAPGFPDPKSCLLHQKLQMINCCIERRKRSEEAALGKRESDESDDEFFDCDENVEDDAKPASTIPIGRLSQHNSLKLINTGQPLYIPVTQGATPKTEDQLEEDAQVLIQLGSDAEGSQLRAKIMSASLLSDMESFKAANPGASIEDFIRWYSPRDWVEEEGEDQFGQKKGKLSARMTLPGNTWLEVWDSAKPVPANRQKRLFDETREAEKALHFLESQTPASSGLMVVPILAHAAVEKLHEEAKDIQIPSLQNTVQQAIKRVEALSRNAPMDVHRYQELCFELGYAETVVSQIKSIESKLGSDEAAKEFACKLVSEGETILPGGSTGSIASKLKTIFVDARKACLIGDLDGGGSSSGENPNNSILPQATEKEFILRATAPRPHRHSRPTPQRLHVRVSKTDISMAGAFTQDKTFF</sequence>
<gene>
    <name evidence="12" type="ORF">NEZAVI_LOCUS6179</name>
</gene>
<evidence type="ECO:0000256" key="1">
    <source>
        <dbReference type="ARBA" id="ARBA00004222"/>
    </source>
</evidence>
<dbReference type="Proteomes" id="UP001152798">
    <property type="component" value="Chromosome 3"/>
</dbReference>
<dbReference type="InterPro" id="IPR026147">
    <property type="entry name" value="Rab3GAP1_conserved"/>
</dbReference>
<dbReference type="GO" id="GO:0005783">
    <property type="term" value="C:endoplasmic reticulum"/>
    <property type="evidence" value="ECO:0007669"/>
    <property type="project" value="UniProtKB-SubCell"/>
</dbReference>
<evidence type="ECO:0000313" key="13">
    <source>
        <dbReference type="Proteomes" id="UP001152798"/>
    </source>
</evidence>
<dbReference type="Pfam" id="PF19533">
    <property type="entry name" value="Rab3-GAP_cat_C"/>
    <property type="match status" value="1"/>
</dbReference>
<evidence type="ECO:0000256" key="7">
    <source>
        <dbReference type="ARBA" id="ARBA00022490"/>
    </source>
</evidence>
<dbReference type="InterPro" id="IPR045698">
    <property type="entry name" value="Rab3GAP1_C"/>
</dbReference>
<keyword evidence="8" id="KW-0256">Endoplasmic reticulum</keyword>
<evidence type="ECO:0000256" key="5">
    <source>
        <dbReference type="ARBA" id="ARBA00015817"/>
    </source>
</evidence>
<reference evidence="12" key="1">
    <citation type="submission" date="2022-01" db="EMBL/GenBank/DDBJ databases">
        <authorList>
            <person name="King R."/>
        </authorList>
    </citation>
    <scope>NUCLEOTIDE SEQUENCE</scope>
</reference>
<evidence type="ECO:0000256" key="9">
    <source>
        <dbReference type="ARBA" id="ARBA00023034"/>
    </source>
</evidence>
<evidence type="ECO:0000256" key="2">
    <source>
        <dbReference type="ARBA" id="ARBA00004240"/>
    </source>
</evidence>
<feature type="domain" description="Rab3GAP catalytic subunit conserved" evidence="10">
    <location>
        <begin position="550"/>
        <end position="701"/>
    </location>
</feature>
<comment type="subcellular location">
    <subcellularLocation>
        <location evidence="3">Cytoplasm</location>
    </subcellularLocation>
    <subcellularLocation>
        <location evidence="2">Endoplasmic reticulum</location>
    </subcellularLocation>
    <subcellularLocation>
        <location evidence="1">Golgi apparatus</location>
        <location evidence="1">cis-Golgi network</location>
    </subcellularLocation>
</comment>
<dbReference type="PANTHER" id="PTHR21422:SF9">
    <property type="entry name" value="RAB3 GTPASE-ACTIVATING PROTEIN CATALYTIC SUBUNIT"/>
    <property type="match status" value="1"/>
</dbReference>
<evidence type="ECO:0000256" key="6">
    <source>
        <dbReference type="ARBA" id="ARBA00022468"/>
    </source>
</evidence>
<dbReference type="PANTHER" id="PTHR21422">
    <property type="entry name" value="RAB3 GTPASE-ACTIVATING PROTEIN CATALYTIC SUBUNIT"/>
    <property type="match status" value="1"/>
</dbReference>
<protein>
    <recommendedName>
        <fullName evidence="5">Rab3 GTPase-activating protein catalytic subunit</fullName>
    </recommendedName>
</protein>
<feature type="domain" description="Rab3GAP catalytic subunit C-terminal" evidence="11">
    <location>
        <begin position="713"/>
        <end position="900"/>
    </location>
</feature>
<evidence type="ECO:0000256" key="3">
    <source>
        <dbReference type="ARBA" id="ARBA00004496"/>
    </source>
</evidence>
<evidence type="ECO:0000259" key="11">
    <source>
        <dbReference type="Pfam" id="PF19533"/>
    </source>
</evidence>
<organism evidence="12 13">
    <name type="scientific">Nezara viridula</name>
    <name type="common">Southern green stink bug</name>
    <name type="synonym">Cimex viridulus</name>
    <dbReference type="NCBI Taxonomy" id="85310"/>
    <lineage>
        <taxon>Eukaryota</taxon>
        <taxon>Metazoa</taxon>
        <taxon>Ecdysozoa</taxon>
        <taxon>Arthropoda</taxon>
        <taxon>Hexapoda</taxon>
        <taxon>Insecta</taxon>
        <taxon>Pterygota</taxon>
        <taxon>Neoptera</taxon>
        <taxon>Paraneoptera</taxon>
        <taxon>Hemiptera</taxon>
        <taxon>Heteroptera</taxon>
        <taxon>Panheteroptera</taxon>
        <taxon>Pentatomomorpha</taxon>
        <taxon>Pentatomoidea</taxon>
        <taxon>Pentatomidae</taxon>
        <taxon>Pentatominae</taxon>
        <taxon>Nezara</taxon>
    </lineage>
</organism>
<keyword evidence="13" id="KW-1185">Reference proteome</keyword>
<comment type="similarity">
    <text evidence="4">Belongs to the Rab3-GAP catalytic subunit family.</text>
</comment>
<evidence type="ECO:0000256" key="4">
    <source>
        <dbReference type="ARBA" id="ARBA00008856"/>
    </source>
</evidence>
<keyword evidence="6" id="KW-0343">GTPase activation</keyword>
<dbReference type="GO" id="GO:0005096">
    <property type="term" value="F:GTPase activator activity"/>
    <property type="evidence" value="ECO:0007669"/>
    <property type="project" value="UniProtKB-KW"/>
</dbReference>